<dbReference type="NCBIfam" id="TIGR00658">
    <property type="entry name" value="orni_carb_tr"/>
    <property type="match status" value="1"/>
</dbReference>
<feature type="binding site" evidence="7">
    <location>
        <begin position="234"/>
        <end position="235"/>
    </location>
    <ligand>
        <name>L-ornithine</name>
        <dbReference type="ChEBI" id="CHEBI:46911"/>
    </ligand>
</feature>
<dbReference type="PRINTS" id="PR00100">
    <property type="entry name" value="AOTCASE"/>
</dbReference>
<dbReference type="GO" id="GO:0019240">
    <property type="term" value="P:citrulline biosynthetic process"/>
    <property type="evidence" value="ECO:0007669"/>
    <property type="project" value="TreeGrafter"/>
</dbReference>
<feature type="binding site" evidence="7">
    <location>
        <position position="166"/>
    </location>
    <ligand>
        <name>L-ornithine</name>
        <dbReference type="ChEBI" id="CHEBI:46911"/>
    </ligand>
</feature>
<keyword evidence="12" id="KW-1185">Reference proteome</keyword>
<evidence type="ECO:0000256" key="6">
    <source>
        <dbReference type="ARBA" id="ARBA00048772"/>
    </source>
</evidence>
<feature type="binding site" evidence="7">
    <location>
        <position position="230"/>
    </location>
    <ligand>
        <name>L-ornithine</name>
        <dbReference type="ChEBI" id="CHEBI:46911"/>
    </ligand>
</feature>
<evidence type="ECO:0000256" key="3">
    <source>
        <dbReference type="ARBA" id="ARBA00013007"/>
    </source>
</evidence>
<dbReference type="PANTHER" id="PTHR45753:SF3">
    <property type="entry name" value="ORNITHINE TRANSCARBAMYLASE, MITOCHONDRIAL"/>
    <property type="match status" value="1"/>
</dbReference>
<dbReference type="InterPro" id="IPR002292">
    <property type="entry name" value="Orn/put_carbamltrans"/>
</dbReference>
<evidence type="ECO:0000313" key="11">
    <source>
        <dbReference type="EMBL" id="MBB3021901.1"/>
    </source>
</evidence>
<dbReference type="PANTHER" id="PTHR45753">
    <property type="entry name" value="ORNITHINE CARBAMOYLTRANSFERASE, MITOCHONDRIAL"/>
    <property type="match status" value="1"/>
</dbReference>
<dbReference type="GO" id="GO:0005737">
    <property type="term" value="C:cytoplasm"/>
    <property type="evidence" value="ECO:0007669"/>
    <property type="project" value="UniProtKB-SubCell"/>
</dbReference>
<feature type="binding site" evidence="7">
    <location>
        <begin position="49"/>
        <end position="52"/>
    </location>
    <ligand>
        <name>carbamoyl phosphate</name>
        <dbReference type="ChEBI" id="CHEBI:58228"/>
    </ligand>
</feature>
<dbReference type="Proteomes" id="UP000568050">
    <property type="component" value="Unassembled WGS sequence"/>
</dbReference>
<organism evidence="11 12">
    <name type="scientific">Helcobacillus massiliensis</name>
    <dbReference type="NCBI Taxonomy" id="521392"/>
    <lineage>
        <taxon>Bacteria</taxon>
        <taxon>Bacillati</taxon>
        <taxon>Actinomycetota</taxon>
        <taxon>Actinomycetes</taxon>
        <taxon>Micrococcales</taxon>
        <taxon>Dermabacteraceae</taxon>
        <taxon>Helcobacillus</taxon>
    </lineage>
</organism>
<dbReference type="PRINTS" id="PR00102">
    <property type="entry name" value="OTCASE"/>
</dbReference>
<evidence type="ECO:0000256" key="7">
    <source>
        <dbReference type="HAMAP-Rule" id="MF_01109"/>
    </source>
</evidence>
<reference evidence="11 12" key="1">
    <citation type="submission" date="2020-08" db="EMBL/GenBank/DDBJ databases">
        <title>Sequencing the genomes of 1000 actinobacteria strains.</title>
        <authorList>
            <person name="Klenk H.-P."/>
        </authorList>
    </citation>
    <scope>NUCLEOTIDE SEQUENCE [LARGE SCALE GENOMIC DNA]</scope>
    <source>
        <strain evidence="11 12">DSM 23040</strain>
    </source>
</reference>
<evidence type="ECO:0000256" key="1">
    <source>
        <dbReference type="ARBA" id="ARBA00004975"/>
    </source>
</evidence>
<feature type="binding site" evidence="7">
    <location>
        <begin position="268"/>
        <end position="269"/>
    </location>
    <ligand>
        <name>carbamoyl phosphate</name>
        <dbReference type="ChEBI" id="CHEBI:58228"/>
    </ligand>
</feature>
<dbReference type="GO" id="GO:0016597">
    <property type="term" value="F:amino acid binding"/>
    <property type="evidence" value="ECO:0007669"/>
    <property type="project" value="InterPro"/>
</dbReference>
<dbReference type="EC" id="2.1.3.3" evidence="3 7"/>
<evidence type="ECO:0000256" key="4">
    <source>
        <dbReference type="ARBA" id="ARBA00016634"/>
    </source>
</evidence>
<feature type="domain" description="Aspartate/ornithine carbamoyltransferase carbamoyl-P binding" evidence="10">
    <location>
        <begin position="2"/>
        <end position="139"/>
    </location>
</feature>
<comment type="pathway">
    <text evidence="1">Amino-acid biosynthesis; L-arginine biosynthesis; L-arginine from L-ornithine and carbamoyl phosphate: step 1/3.</text>
</comment>
<evidence type="ECO:0000256" key="5">
    <source>
        <dbReference type="ARBA" id="ARBA00022679"/>
    </source>
</evidence>
<dbReference type="Gene3D" id="3.40.50.1370">
    <property type="entry name" value="Aspartate/ornithine carbamoyltransferase"/>
    <property type="match status" value="2"/>
</dbReference>
<keyword evidence="5 7" id="KW-0808">Transferase</keyword>
<gene>
    <name evidence="11" type="ORF">FHX50_000149</name>
</gene>
<protein>
    <recommendedName>
        <fullName evidence="4 7">Ornithine carbamoyltransferase</fullName>
        <shortName evidence="7">OTCase</shortName>
        <ecNumber evidence="3 7">2.1.3.3</ecNumber>
    </recommendedName>
</protein>
<sequence>MRHMLMDDSLTSAEQNQVLHLAAQMREDRFLRRPFEGPKTVALLFDLPSTRTRVSFATGVAELGGHSLVIDTGASQLGRGEPIADTARILSRMNHMIVWRTSGHERLVEMAEHASVPVINALTDAGHPCQILADFATIAQRRDGLEESGPALAGRTLAYCGDGANNMAASYLIGGALAGMHVRVAAPAGWAPSAETVQRASAIAAETGGSVTVTGDPREACLGAQVIATDTWVSMGTEKDERIERALRPYEVTEELMALGDDALFLHCLPAYRGMEVAASVIDGPASAVWDEAENRLHAQKALMTFLADAASSSSTGQASTGEATIGPADTRAPGDSAHPSAPTATMEAAR</sequence>
<dbReference type="InterPro" id="IPR036901">
    <property type="entry name" value="Asp/Orn_carbamoylTrfase_sf"/>
</dbReference>
<dbReference type="AlphaFoldDB" id="A0A839QV65"/>
<feature type="binding site" evidence="7">
    <location>
        <position position="100"/>
    </location>
    <ligand>
        <name>carbamoyl phosphate</name>
        <dbReference type="ChEBI" id="CHEBI:58228"/>
    </ligand>
</feature>
<comment type="caution">
    <text evidence="11">The sequence shown here is derived from an EMBL/GenBank/DDBJ whole genome shotgun (WGS) entry which is preliminary data.</text>
</comment>
<proteinExistence type="inferred from homology"/>
<feature type="compositionally biased region" description="Low complexity" evidence="8">
    <location>
        <begin position="313"/>
        <end position="325"/>
    </location>
</feature>
<dbReference type="InterPro" id="IPR006130">
    <property type="entry name" value="Asp/Orn_carbamoylTrfase"/>
</dbReference>
<dbReference type="Pfam" id="PF00185">
    <property type="entry name" value="OTCace"/>
    <property type="match status" value="1"/>
</dbReference>
<dbReference type="EMBL" id="JACHWP010000001">
    <property type="protein sequence ID" value="MBB3021901.1"/>
    <property type="molecule type" value="Genomic_DNA"/>
</dbReference>
<name>A0A839QV65_9MICO</name>
<dbReference type="Pfam" id="PF02729">
    <property type="entry name" value="OTCace_N"/>
    <property type="match status" value="1"/>
</dbReference>
<feature type="binding site" evidence="7">
    <location>
        <position position="296"/>
    </location>
    <ligand>
        <name>carbamoyl phosphate</name>
        <dbReference type="ChEBI" id="CHEBI:58228"/>
    </ligand>
</feature>
<evidence type="ECO:0000259" key="9">
    <source>
        <dbReference type="Pfam" id="PF00185"/>
    </source>
</evidence>
<evidence type="ECO:0000256" key="8">
    <source>
        <dbReference type="SAM" id="MobiDB-lite"/>
    </source>
</evidence>
<dbReference type="NCBIfam" id="NF001986">
    <property type="entry name" value="PRK00779.1"/>
    <property type="match status" value="1"/>
</dbReference>
<dbReference type="GO" id="GO:0042450">
    <property type="term" value="P:L-arginine biosynthetic process via ornithine"/>
    <property type="evidence" value="ECO:0007669"/>
    <property type="project" value="UniProtKB-UniRule"/>
</dbReference>
<feature type="binding site" evidence="7">
    <location>
        <begin position="127"/>
        <end position="130"/>
    </location>
    <ligand>
        <name>carbamoyl phosphate</name>
        <dbReference type="ChEBI" id="CHEBI:58228"/>
    </ligand>
</feature>
<dbReference type="SUPFAM" id="SSF53671">
    <property type="entry name" value="Aspartate/ornithine carbamoyltransferase"/>
    <property type="match status" value="1"/>
</dbReference>
<dbReference type="InterPro" id="IPR024904">
    <property type="entry name" value="OTCase_ArgI"/>
</dbReference>
<evidence type="ECO:0000259" key="10">
    <source>
        <dbReference type="Pfam" id="PF02729"/>
    </source>
</evidence>
<dbReference type="HAMAP" id="MF_01109">
    <property type="entry name" value="OTCase"/>
    <property type="match status" value="1"/>
</dbReference>
<dbReference type="FunFam" id="3.40.50.1370:FF:000008">
    <property type="entry name" value="Ornithine carbamoyltransferase"/>
    <property type="match status" value="1"/>
</dbReference>
<dbReference type="InterPro" id="IPR006132">
    <property type="entry name" value="Asp/Orn_carbamoyltranf_P-bd"/>
</dbReference>
<feature type="domain" description="Aspartate/ornithine carbamoyltransferase Asp/Orn-binding" evidence="9">
    <location>
        <begin position="154"/>
        <end position="306"/>
    </location>
</feature>
<dbReference type="InterPro" id="IPR006131">
    <property type="entry name" value="Asp_carbamoyltransf_Asp/Orn-bd"/>
</dbReference>
<feature type="binding site" evidence="7">
    <location>
        <position position="76"/>
    </location>
    <ligand>
        <name>carbamoyl phosphate</name>
        <dbReference type="ChEBI" id="CHEBI:58228"/>
    </ligand>
</feature>
<keyword evidence="7" id="KW-0963">Cytoplasm</keyword>
<evidence type="ECO:0000313" key="12">
    <source>
        <dbReference type="Proteomes" id="UP000568050"/>
    </source>
</evidence>
<evidence type="ECO:0000256" key="2">
    <source>
        <dbReference type="ARBA" id="ARBA00007805"/>
    </source>
</evidence>
<feature type="region of interest" description="Disordered" evidence="8">
    <location>
        <begin position="313"/>
        <end position="351"/>
    </location>
</feature>
<comment type="similarity">
    <text evidence="2 7">Belongs to the aspartate/ornithine carbamoyltransferase superfamily. OTCase family.</text>
</comment>
<accession>A0A839QV65</accession>
<comment type="subcellular location">
    <subcellularLocation>
        <location evidence="7">Cytoplasm</location>
    </subcellularLocation>
</comment>
<dbReference type="GO" id="GO:0004585">
    <property type="term" value="F:ornithine carbamoyltransferase activity"/>
    <property type="evidence" value="ECO:0007669"/>
    <property type="project" value="UniProtKB-UniRule"/>
</dbReference>
<comment type="catalytic activity">
    <reaction evidence="6 7">
        <text>carbamoyl phosphate + L-ornithine = L-citrulline + phosphate + H(+)</text>
        <dbReference type="Rhea" id="RHEA:19513"/>
        <dbReference type="ChEBI" id="CHEBI:15378"/>
        <dbReference type="ChEBI" id="CHEBI:43474"/>
        <dbReference type="ChEBI" id="CHEBI:46911"/>
        <dbReference type="ChEBI" id="CHEBI:57743"/>
        <dbReference type="ChEBI" id="CHEBI:58228"/>
        <dbReference type="EC" id="2.1.3.3"/>
    </reaction>
</comment>